<dbReference type="InterPro" id="IPR001584">
    <property type="entry name" value="Integrase_cat-core"/>
</dbReference>
<evidence type="ECO:0000313" key="3">
    <source>
        <dbReference type="Proteomes" id="UP000663856"/>
    </source>
</evidence>
<sequence length="175" mass="20312">MSYPNFKFPPYLSHYNKIKNNLLLQDNIVYYKKAPYDQVPLLPTNCIITMALRIHDKYSHCGRDKLVDWVRTIAYHINLSELLGRICSTCPTCLLKKSHPLKHTPPTIKIQTTYPFELVVGDLLSMPQQGRYKYIFTVVDHYSKFAAAWPLKDKSSQTVADALEKHILPTFIMRP</sequence>
<dbReference type="SUPFAM" id="SSF53098">
    <property type="entry name" value="Ribonuclease H-like"/>
    <property type="match status" value="1"/>
</dbReference>
<dbReference type="GO" id="GO:0003676">
    <property type="term" value="F:nucleic acid binding"/>
    <property type="evidence" value="ECO:0007669"/>
    <property type="project" value="InterPro"/>
</dbReference>
<feature type="non-terminal residue" evidence="2">
    <location>
        <position position="175"/>
    </location>
</feature>
<dbReference type="PANTHER" id="PTHR37984:SF15">
    <property type="entry name" value="INTEGRASE CATALYTIC DOMAIN-CONTAINING PROTEIN"/>
    <property type="match status" value="1"/>
</dbReference>
<dbReference type="Pfam" id="PF00665">
    <property type="entry name" value="rve"/>
    <property type="match status" value="1"/>
</dbReference>
<dbReference type="AlphaFoldDB" id="A0A816LTL2"/>
<comment type="caution">
    <text evidence="2">The sequence shown here is derived from an EMBL/GenBank/DDBJ whole genome shotgun (WGS) entry which is preliminary data.</text>
</comment>
<dbReference type="Proteomes" id="UP000663856">
    <property type="component" value="Unassembled WGS sequence"/>
</dbReference>
<proteinExistence type="predicted"/>
<evidence type="ECO:0000313" key="2">
    <source>
        <dbReference type="EMBL" id="CAF1954871.1"/>
    </source>
</evidence>
<dbReference type="InterPro" id="IPR012337">
    <property type="entry name" value="RNaseH-like_sf"/>
</dbReference>
<reference evidence="2" key="1">
    <citation type="submission" date="2021-02" db="EMBL/GenBank/DDBJ databases">
        <authorList>
            <person name="Nowell W R."/>
        </authorList>
    </citation>
    <scope>NUCLEOTIDE SEQUENCE</scope>
</reference>
<organism evidence="2 3">
    <name type="scientific">Rotaria magnacalcarata</name>
    <dbReference type="NCBI Taxonomy" id="392030"/>
    <lineage>
        <taxon>Eukaryota</taxon>
        <taxon>Metazoa</taxon>
        <taxon>Spiralia</taxon>
        <taxon>Gnathifera</taxon>
        <taxon>Rotifera</taxon>
        <taxon>Eurotatoria</taxon>
        <taxon>Bdelloidea</taxon>
        <taxon>Philodinida</taxon>
        <taxon>Philodinidae</taxon>
        <taxon>Rotaria</taxon>
    </lineage>
</organism>
<accession>A0A816LTL2</accession>
<dbReference type="EMBL" id="CAJNRF010000322">
    <property type="protein sequence ID" value="CAF1954871.1"/>
    <property type="molecule type" value="Genomic_DNA"/>
</dbReference>
<feature type="non-terminal residue" evidence="2">
    <location>
        <position position="1"/>
    </location>
</feature>
<dbReference type="Gene3D" id="3.30.420.10">
    <property type="entry name" value="Ribonuclease H-like superfamily/Ribonuclease H"/>
    <property type="match status" value="1"/>
</dbReference>
<dbReference type="InterPro" id="IPR050951">
    <property type="entry name" value="Retrovirus_Pol_polyprotein"/>
</dbReference>
<feature type="domain" description="Integrase catalytic" evidence="1">
    <location>
        <begin position="111"/>
        <end position="175"/>
    </location>
</feature>
<evidence type="ECO:0000259" key="1">
    <source>
        <dbReference type="PROSITE" id="PS50994"/>
    </source>
</evidence>
<dbReference type="GO" id="GO:0015074">
    <property type="term" value="P:DNA integration"/>
    <property type="evidence" value="ECO:0007669"/>
    <property type="project" value="InterPro"/>
</dbReference>
<gene>
    <name evidence="2" type="ORF">WKI299_LOCUS2548</name>
</gene>
<protein>
    <recommendedName>
        <fullName evidence="1">Integrase catalytic domain-containing protein</fullName>
    </recommendedName>
</protein>
<dbReference type="Gene3D" id="1.10.340.70">
    <property type="match status" value="1"/>
</dbReference>
<dbReference type="PROSITE" id="PS50994">
    <property type="entry name" value="INTEGRASE"/>
    <property type="match status" value="1"/>
</dbReference>
<dbReference type="InterPro" id="IPR036397">
    <property type="entry name" value="RNaseH_sf"/>
</dbReference>
<dbReference type="PANTHER" id="PTHR37984">
    <property type="entry name" value="PROTEIN CBG26694"/>
    <property type="match status" value="1"/>
</dbReference>
<name>A0A816LTL2_9BILA</name>